<keyword evidence="2" id="KW-1185">Reference proteome</keyword>
<comment type="caution">
    <text evidence="1">The sequence shown here is derived from an EMBL/GenBank/DDBJ whole genome shotgun (WGS) entry which is preliminary data.</text>
</comment>
<dbReference type="EMBL" id="ABJK02000017">
    <property type="protein sequence ID" value="EDT47919.1"/>
    <property type="molecule type" value="Genomic_DNA"/>
</dbReference>
<evidence type="ECO:0000313" key="1">
    <source>
        <dbReference type="EMBL" id="EDT47919.1"/>
    </source>
</evidence>
<organism evidence="1 2">
    <name type="scientific">Streptococcus infantarius subsp. infantarius ATCC BAA-102</name>
    <dbReference type="NCBI Taxonomy" id="471872"/>
    <lineage>
        <taxon>Bacteria</taxon>
        <taxon>Bacillati</taxon>
        <taxon>Bacillota</taxon>
        <taxon>Bacilli</taxon>
        <taxon>Lactobacillales</taxon>
        <taxon>Streptococcaceae</taxon>
        <taxon>Streptococcus</taxon>
    </lineage>
</organism>
<evidence type="ECO:0000313" key="2">
    <source>
        <dbReference type="Proteomes" id="UP000005602"/>
    </source>
</evidence>
<dbReference type="Proteomes" id="UP000005602">
    <property type="component" value="Unassembled WGS sequence"/>
</dbReference>
<reference evidence="1" key="2">
    <citation type="submission" date="2013-09" db="EMBL/GenBank/DDBJ databases">
        <title>Draft genome sequence of Streptococcus infantarius subsp. infantarius ATCC BAA-102.</title>
        <authorList>
            <person name="Sudarsanam P."/>
            <person name="Ley R."/>
            <person name="Guruge J."/>
            <person name="Turnbaugh P.J."/>
            <person name="Mahowald M."/>
            <person name="Liep D."/>
            <person name="Gordon J."/>
        </authorList>
    </citation>
    <scope>NUCLEOTIDE SEQUENCE</scope>
    <source>
        <strain evidence="1">ATCC BAA-102</strain>
    </source>
</reference>
<gene>
    <name evidence="1" type="ORF">STRINF_00770</name>
</gene>
<protein>
    <submittedName>
        <fullName evidence="1">Uncharacterized protein</fullName>
    </submittedName>
</protein>
<reference evidence="1" key="1">
    <citation type="submission" date="2008-03" db="EMBL/GenBank/DDBJ databases">
        <authorList>
            <person name="Fulton L."/>
            <person name="Clifton S."/>
            <person name="Fulton B."/>
            <person name="Xu J."/>
            <person name="Minx P."/>
            <person name="Pepin K.H."/>
            <person name="Johnson M."/>
            <person name="Thiruvilangam P."/>
            <person name="Bhonagiri V."/>
            <person name="Nash W.E."/>
            <person name="Mardis E.R."/>
            <person name="Wilson R.K."/>
        </authorList>
    </citation>
    <scope>NUCLEOTIDE SEQUENCE [LARGE SCALE GENOMIC DNA]</scope>
    <source>
        <strain evidence="1">ATCC BAA-102</strain>
    </source>
</reference>
<accession>A0ABM9XF58</accession>
<sequence length="41" mass="5042">MSISFLFFFSSHYHITNKELTQQIRKKRNNSKHCRHKGNNY</sequence>
<name>A0ABM9XF58_9STRE</name>
<proteinExistence type="predicted"/>